<comment type="caution">
    <text evidence="1">The sequence shown here is derived from an EMBL/GenBank/DDBJ whole genome shotgun (WGS) entry which is preliminary data.</text>
</comment>
<dbReference type="Proteomes" id="UP000177152">
    <property type="component" value="Unassembled WGS sequence"/>
</dbReference>
<dbReference type="EMBL" id="MHQC01000059">
    <property type="protein sequence ID" value="OGZ93431.1"/>
    <property type="molecule type" value="Genomic_DNA"/>
</dbReference>
<evidence type="ECO:0000313" key="1">
    <source>
        <dbReference type="EMBL" id="OGZ93431.1"/>
    </source>
</evidence>
<proteinExistence type="predicted"/>
<sequence length="122" mass="14197">MVHGEYGKTLEEVFGVLQLSEAEKKGNIDFFKRRLANELWLDVKKDMKNVPAWAEELQVMADTSDPRLMELKKRVEAEFSRSELAKRSRPLFKKTLQEYITPLSSGLEPNAIARLEEIIKRF</sequence>
<organism evidence="1 2">
    <name type="scientific">Candidatus Sungbacteria bacterium RIFCSPHIGHO2_01_FULL_47_32</name>
    <dbReference type="NCBI Taxonomy" id="1802264"/>
    <lineage>
        <taxon>Bacteria</taxon>
        <taxon>Candidatus Sungiibacteriota</taxon>
    </lineage>
</organism>
<protein>
    <submittedName>
        <fullName evidence="1">Uncharacterized protein</fullName>
    </submittedName>
</protein>
<evidence type="ECO:0000313" key="2">
    <source>
        <dbReference type="Proteomes" id="UP000177152"/>
    </source>
</evidence>
<dbReference type="AlphaFoldDB" id="A0A1G2K493"/>
<name>A0A1G2K493_9BACT</name>
<reference evidence="1 2" key="1">
    <citation type="journal article" date="2016" name="Nat. Commun.">
        <title>Thousands of microbial genomes shed light on interconnected biogeochemical processes in an aquifer system.</title>
        <authorList>
            <person name="Anantharaman K."/>
            <person name="Brown C.T."/>
            <person name="Hug L.A."/>
            <person name="Sharon I."/>
            <person name="Castelle C.J."/>
            <person name="Probst A.J."/>
            <person name="Thomas B.C."/>
            <person name="Singh A."/>
            <person name="Wilkins M.J."/>
            <person name="Karaoz U."/>
            <person name="Brodie E.L."/>
            <person name="Williams K.H."/>
            <person name="Hubbard S.S."/>
            <person name="Banfield J.F."/>
        </authorList>
    </citation>
    <scope>NUCLEOTIDE SEQUENCE [LARGE SCALE GENOMIC DNA]</scope>
</reference>
<accession>A0A1G2K493</accession>
<gene>
    <name evidence="1" type="ORF">A2633_01765</name>
</gene>